<keyword evidence="4 5" id="KW-0472">Membrane</keyword>
<gene>
    <name evidence="6" type="primary">RvY_16846-1</name>
    <name evidence="6" type="synonym">RvY_16846.1</name>
    <name evidence="6" type="ORF">RvY_16846</name>
</gene>
<reference evidence="6 7" key="1">
    <citation type="journal article" date="2016" name="Nat. Commun.">
        <title>Extremotolerant tardigrade genome and improved radiotolerance of human cultured cells by tardigrade-unique protein.</title>
        <authorList>
            <person name="Hashimoto T."/>
            <person name="Horikawa D.D."/>
            <person name="Saito Y."/>
            <person name="Kuwahara H."/>
            <person name="Kozuka-Hata H."/>
            <person name="Shin-I T."/>
            <person name="Minakuchi Y."/>
            <person name="Ohishi K."/>
            <person name="Motoyama A."/>
            <person name="Aizu T."/>
            <person name="Enomoto A."/>
            <person name="Kondo K."/>
            <person name="Tanaka S."/>
            <person name="Hara Y."/>
            <person name="Koshikawa S."/>
            <person name="Sagara H."/>
            <person name="Miura T."/>
            <person name="Yokobori S."/>
            <person name="Miyagawa K."/>
            <person name="Suzuki Y."/>
            <person name="Kubo T."/>
            <person name="Oyama M."/>
            <person name="Kohara Y."/>
            <person name="Fujiyama A."/>
            <person name="Arakawa K."/>
            <person name="Katayama T."/>
            <person name="Toyoda A."/>
            <person name="Kunieda T."/>
        </authorList>
    </citation>
    <scope>NUCLEOTIDE SEQUENCE [LARGE SCALE GENOMIC DNA]</scope>
    <source>
        <strain evidence="6 7">YOKOZUNA-1</strain>
    </source>
</reference>
<proteinExistence type="predicted"/>
<evidence type="ECO:0000256" key="5">
    <source>
        <dbReference type="SAM" id="Phobius"/>
    </source>
</evidence>
<feature type="transmembrane region" description="Helical" evidence="5">
    <location>
        <begin position="43"/>
        <end position="64"/>
    </location>
</feature>
<dbReference type="EMBL" id="BDGG01000014">
    <property type="protein sequence ID" value="GAV06938.1"/>
    <property type="molecule type" value="Genomic_DNA"/>
</dbReference>
<evidence type="ECO:0000256" key="3">
    <source>
        <dbReference type="ARBA" id="ARBA00022989"/>
    </source>
</evidence>
<evidence type="ECO:0000313" key="7">
    <source>
        <dbReference type="Proteomes" id="UP000186922"/>
    </source>
</evidence>
<evidence type="ECO:0000256" key="4">
    <source>
        <dbReference type="ARBA" id="ARBA00023136"/>
    </source>
</evidence>
<feature type="transmembrane region" description="Helical" evidence="5">
    <location>
        <begin position="115"/>
        <end position="140"/>
    </location>
</feature>
<dbReference type="Gene3D" id="1.20.1070.10">
    <property type="entry name" value="Rhodopsin 7-helix transmembrane proteins"/>
    <property type="match status" value="1"/>
</dbReference>
<dbReference type="InterPro" id="IPR000276">
    <property type="entry name" value="GPCR_Rhodpsn"/>
</dbReference>
<dbReference type="Pfam" id="PF00001">
    <property type="entry name" value="7tm_1"/>
    <property type="match status" value="1"/>
</dbReference>
<evidence type="ECO:0000256" key="1">
    <source>
        <dbReference type="ARBA" id="ARBA00004370"/>
    </source>
</evidence>
<dbReference type="GO" id="GO:0016020">
    <property type="term" value="C:membrane"/>
    <property type="evidence" value="ECO:0007669"/>
    <property type="project" value="UniProtKB-SubCell"/>
</dbReference>
<keyword evidence="2 5" id="KW-0812">Transmembrane</keyword>
<protein>
    <recommendedName>
        <fullName evidence="8">G-protein coupled receptors family 1 profile domain-containing protein</fullName>
    </recommendedName>
</protein>
<keyword evidence="3 5" id="KW-1133">Transmembrane helix</keyword>
<feature type="transmembrane region" description="Helical" evidence="5">
    <location>
        <begin position="152"/>
        <end position="171"/>
    </location>
</feature>
<comment type="caution">
    <text evidence="6">The sequence shown here is derived from an EMBL/GenBank/DDBJ whole genome shotgun (WGS) entry which is preliminary data.</text>
</comment>
<evidence type="ECO:0000256" key="2">
    <source>
        <dbReference type="ARBA" id="ARBA00022692"/>
    </source>
</evidence>
<comment type="subcellular location">
    <subcellularLocation>
        <location evidence="1">Membrane</location>
    </subcellularLocation>
</comment>
<evidence type="ECO:0008006" key="8">
    <source>
        <dbReference type="Google" id="ProtNLM"/>
    </source>
</evidence>
<feature type="transmembrane region" description="Helical" evidence="5">
    <location>
        <begin position="76"/>
        <end position="95"/>
    </location>
</feature>
<dbReference type="SUPFAM" id="SSF81321">
    <property type="entry name" value="Family A G protein-coupled receptor-like"/>
    <property type="match status" value="1"/>
</dbReference>
<keyword evidence="7" id="KW-1185">Reference proteome</keyword>
<dbReference type="Proteomes" id="UP000186922">
    <property type="component" value="Unassembled WGS sequence"/>
</dbReference>
<sequence>MNTSCNTSNSMHFYLNGTINVTGHASWCRSTSALADGSLELRIVMVVFRFLAFFTTLAFLMAVYADKSSEGGARLLILNLAFWGFAPTVALYPVFTLRDWFSPPFKIPPCPFTVAHQFFLAVYSCADVCLAINRTIAICFPHHYNAFRGPRVTLVLIASNWFIGVFMSWFIGVFTSSLEMIPGISCFEISDLLLN</sequence>
<dbReference type="GO" id="GO:0004930">
    <property type="term" value="F:G protein-coupled receptor activity"/>
    <property type="evidence" value="ECO:0007669"/>
    <property type="project" value="InterPro"/>
</dbReference>
<dbReference type="OrthoDB" id="6147321at2759"/>
<name>A0A1D1W467_RAMVA</name>
<accession>A0A1D1W467</accession>
<dbReference type="AlphaFoldDB" id="A0A1D1W467"/>
<organism evidence="6 7">
    <name type="scientific">Ramazzottius varieornatus</name>
    <name type="common">Water bear</name>
    <name type="synonym">Tardigrade</name>
    <dbReference type="NCBI Taxonomy" id="947166"/>
    <lineage>
        <taxon>Eukaryota</taxon>
        <taxon>Metazoa</taxon>
        <taxon>Ecdysozoa</taxon>
        <taxon>Tardigrada</taxon>
        <taxon>Eutardigrada</taxon>
        <taxon>Parachela</taxon>
        <taxon>Hypsibioidea</taxon>
        <taxon>Ramazzottiidae</taxon>
        <taxon>Ramazzottius</taxon>
    </lineage>
</organism>
<evidence type="ECO:0000313" key="6">
    <source>
        <dbReference type="EMBL" id="GAV06938.1"/>
    </source>
</evidence>